<dbReference type="InterPro" id="IPR013594">
    <property type="entry name" value="Dynein_heavy_tail"/>
</dbReference>
<organism evidence="3 4">
    <name type="scientific">Tegillarca granosa</name>
    <name type="common">Malaysian cockle</name>
    <name type="synonym">Anadara granosa</name>
    <dbReference type="NCBI Taxonomy" id="220873"/>
    <lineage>
        <taxon>Eukaryota</taxon>
        <taxon>Metazoa</taxon>
        <taxon>Spiralia</taxon>
        <taxon>Lophotrochozoa</taxon>
        <taxon>Mollusca</taxon>
        <taxon>Bivalvia</taxon>
        <taxon>Autobranchia</taxon>
        <taxon>Pteriomorphia</taxon>
        <taxon>Arcoida</taxon>
        <taxon>Arcoidea</taxon>
        <taxon>Arcidae</taxon>
        <taxon>Tegillarca</taxon>
    </lineage>
</organism>
<sequence>MDERHWWIAGKIQETFKIGGYDNPTLLEDFMTEESTLGKINRFLRASGPCRLFFFCEKPESGVLSTRELHVTGTLASLKDVNLEKVNILYFLRNRVDKDVDATRMERDVFCGELKHNTIETLTALLSDIYVPLIKAQKEWGECNNESQTNLMHSMDKFLTALNESTASMQTSKQLQRASALDPALISQYEELVNDWMNTIETILNDTSDERFMDPNAGPLSELERWKRRQRLLTSITEQLKSKECKAVIGVLITAKSRLLKKWKNVDASITDAMNDTKDKVKYLESLRRHFDQLYHDATPASIINNAIPGITNSVRQMDSISRYYARTGFLGLMFTKITNQLVLACKEYIKNCTITAYDTDELWERISEEIRERDTLPNVDPQQRLLRSQVEAKLKGAASRGKTKEGRDLGLQDESLSKQITSGASRVAGQAVSPKKGVSIVMSDAVGHGVSIADEEAIMSHMDAFCGRIRQLIDVINTLAQYNKMIAATVGLPRPRKEDFIVDDTEPDEYKYRRRQQEAQRAALEFDEQEEEGAAVPLTITVASPEARSLGAIAEDEETQEEEEVPEKYEDKRELVMTHGDEVHEVNSNQKGLTDDELSALRKYYPEEEEDEGPSVSHVIVEHLMQLTKAMSENVTTKTMLDVESKDKDRFDGYYANFGVIVQQLETFLSAYLVIIFTRQMKTNQGLDIINRPGIRGSVSDKYVECFNWYEADLQEVHKIYETYKDNPQMVRNAPPVAGAIHWSRQLLKRIEDPMKSFRDNKAINLLGDFSRMVKIYNKLATALVTFESLWFTQWKNRIDHARDGLRATLFIRHPNTDEICVNADERFKNYKSHLELVLNEYRTVCNSIPEPLKNLFAPHIEYVEQQLQPGLNTLAWNSMNIDAFLHQIHSATSKLKNMQQKVEDIMKNKVFGTLEKISNFYLFDYDEAFSRSWVSNYDDLSILQSLGK</sequence>
<dbReference type="PANTHER" id="PTHR46532:SF13">
    <property type="entry name" value="CYTOPLASMIC DYNEIN 1 HEAVY CHAIN 1"/>
    <property type="match status" value="1"/>
</dbReference>
<feature type="domain" description="Dynein heavy chain tail" evidence="2">
    <location>
        <begin position="455"/>
        <end position="828"/>
    </location>
</feature>
<evidence type="ECO:0000313" key="4">
    <source>
        <dbReference type="Proteomes" id="UP001217089"/>
    </source>
</evidence>
<name>A0ABQ9FCA0_TEGGR</name>
<proteinExistence type="predicted"/>
<dbReference type="PANTHER" id="PTHR46532">
    <property type="entry name" value="MALE FERTILITY FACTOR KL5"/>
    <property type="match status" value="1"/>
</dbReference>
<comment type="caution">
    <text evidence="3">The sequence shown here is derived from an EMBL/GenBank/DDBJ whole genome shotgun (WGS) entry which is preliminary data.</text>
</comment>
<feature type="domain" description="Dynein heavy chain tail" evidence="2">
    <location>
        <begin position="186"/>
        <end position="371"/>
    </location>
</feature>
<dbReference type="Proteomes" id="UP001217089">
    <property type="component" value="Unassembled WGS sequence"/>
</dbReference>
<evidence type="ECO:0000259" key="2">
    <source>
        <dbReference type="Pfam" id="PF08385"/>
    </source>
</evidence>
<dbReference type="Pfam" id="PF08385">
    <property type="entry name" value="DHC_N1"/>
    <property type="match status" value="2"/>
</dbReference>
<evidence type="ECO:0000313" key="3">
    <source>
        <dbReference type="EMBL" id="KAJ8314958.1"/>
    </source>
</evidence>
<keyword evidence="4" id="KW-1185">Reference proteome</keyword>
<keyword evidence="1" id="KW-0175">Coiled coil</keyword>
<protein>
    <recommendedName>
        <fullName evidence="2">Dynein heavy chain tail domain-containing protein</fullName>
    </recommendedName>
</protein>
<feature type="coiled-coil region" evidence="1">
    <location>
        <begin position="883"/>
        <end position="910"/>
    </location>
</feature>
<reference evidence="3 4" key="1">
    <citation type="submission" date="2022-12" db="EMBL/GenBank/DDBJ databases">
        <title>Chromosome-level genome of Tegillarca granosa.</title>
        <authorList>
            <person name="Kim J."/>
        </authorList>
    </citation>
    <scope>NUCLEOTIDE SEQUENCE [LARGE SCALE GENOMIC DNA]</scope>
    <source>
        <strain evidence="3">Teg-2019</strain>
        <tissue evidence="3">Adductor muscle</tissue>
    </source>
</reference>
<dbReference type="EMBL" id="JARBDR010000337">
    <property type="protein sequence ID" value="KAJ8314958.1"/>
    <property type="molecule type" value="Genomic_DNA"/>
</dbReference>
<dbReference type="InterPro" id="IPR026983">
    <property type="entry name" value="DHC"/>
</dbReference>
<evidence type="ECO:0000256" key="1">
    <source>
        <dbReference type="SAM" id="Coils"/>
    </source>
</evidence>
<gene>
    <name evidence="3" type="ORF">KUTeg_007108</name>
</gene>
<accession>A0ABQ9FCA0</accession>